<protein>
    <submittedName>
        <fullName evidence="2">Cobalt-precorrin-5A hydrolase</fullName>
        <ecNumber evidence="2">3.7.1.12</ecNumber>
    </submittedName>
</protein>
<feature type="domain" description="CobE/GbiG C-terminal" evidence="1">
    <location>
        <begin position="7"/>
        <end position="124"/>
    </location>
</feature>
<reference evidence="2" key="1">
    <citation type="submission" date="2019-08" db="EMBL/GenBank/DDBJ databases">
        <authorList>
            <person name="Kucharzyk K."/>
            <person name="Murdoch R.W."/>
            <person name="Higgins S."/>
            <person name="Loffler F."/>
        </authorList>
    </citation>
    <scope>NUCLEOTIDE SEQUENCE</scope>
</reference>
<sequence>MLYPTVLTVGVGCKKGTSEEKIERAIMTCLDDMNVSINAVEAVSSIDIKKNEEGILDFCKKYRLAFLTYSADELSSVKGDFNESDFVKETTGVGSVCERSAVFCSKGKLIMDKRVFDGVTVALALKDWSVCFED</sequence>
<accession>A0A645DEF4</accession>
<gene>
    <name evidence="2" type="primary">cbiG_10</name>
    <name evidence="2" type="ORF">SDC9_134914</name>
</gene>
<organism evidence="2">
    <name type="scientific">bioreactor metagenome</name>
    <dbReference type="NCBI Taxonomy" id="1076179"/>
    <lineage>
        <taxon>unclassified sequences</taxon>
        <taxon>metagenomes</taxon>
        <taxon>ecological metagenomes</taxon>
    </lineage>
</organism>
<comment type="caution">
    <text evidence="2">The sequence shown here is derived from an EMBL/GenBank/DDBJ whole genome shotgun (WGS) entry which is preliminary data.</text>
</comment>
<keyword evidence="2" id="KW-0378">Hydrolase</keyword>
<evidence type="ECO:0000313" key="2">
    <source>
        <dbReference type="EMBL" id="MPM87814.1"/>
    </source>
</evidence>
<dbReference type="InterPro" id="IPR052553">
    <property type="entry name" value="CbiG_hydrolase"/>
</dbReference>
<dbReference type="SUPFAM" id="SSF159664">
    <property type="entry name" value="CobE/GbiG C-terminal domain-like"/>
    <property type="match status" value="1"/>
</dbReference>
<dbReference type="EC" id="3.7.1.12" evidence="2"/>
<dbReference type="Gene3D" id="3.30.420.180">
    <property type="entry name" value="CobE/GbiG C-terminal domain"/>
    <property type="match status" value="1"/>
</dbReference>
<dbReference type="InterPro" id="IPR036518">
    <property type="entry name" value="CobE/GbiG_C_sf"/>
</dbReference>
<dbReference type="PANTHER" id="PTHR37477">
    <property type="entry name" value="COBALT-PRECORRIN-5A HYDROLASE"/>
    <property type="match status" value="1"/>
</dbReference>
<dbReference type="AlphaFoldDB" id="A0A645DEF4"/>
<dbReference type="EMBL" id="VSSQ01035563">
    <property type="protein sequence ID" value="MPM87814.1"/>
    <property type="molecule type" value="Genomic_DNA"/>
</dbReference>
<dbReference type="Pfam" id="PF01890">
    <property type="entry name" value="CbiG_C"/>
    <property type="match status" value="1"/>
</dbReference>
<name>A0A645DEF4_9ZZZZ</name>
<dbReference type="InterPro" id="IPR002750">
    <property type="entry name" value="CobE/GbiG_C"/>
</dbReference>
<evidence type="ECO:0000259" key="1">
    <source>
        <dbReference type="Pfam" id="PF01890"/>
    </source>
</evidence>
<dbReference type="PANTHER" id="PTHR37477:SF1">
    <property type="entry name" value="COBALT-PRECORRIN-5A HYDROLASE"/>
    <property type="match status" value="1"/>
</dbReference>
<dbReference type="GO" id="GO:0043779">
    <property type="term" value="F:cobalt-precorrin-5A acetaldehyde-lyase activity"/>
    <property type="evidence" value="ECO:0007669"/>
    <property type="project" value="UniProtKB-EC"/>
</dbReference>
<dbReference type="GO" id="GO:0009236">
    <property type="term" value="P:cobalamin biosynthetic process"/>
    <property type="evidence" value="ECO:0007669"/>
    <property type="project" value="InterPro"/>
</dbReference>
<proteinExistence type="predicted"/>